<dbReference type="KEGG" id="acan:ACA1_144420"/>
<dbReference type="RefSeq" id="XP_004353578.1">
    <property type="nucleotide sequence ID" value="XM_004353526.1"/>
</dbReference>
<reference evidence="1 2" key="1">
    <citation type="journal article" date="2013" name="Genome Biol.">
        <title>Genome of Acanthamoeba castellanii highlights extensive lateral gene transfer and early evolution of tyrosine kinase signaling.</title>
        <authorList>
            <person name="Clarke M."/>
            <person name="Lohan A.J."/>
            <person name="Liu B."/>
            <person name="Lagkouvardos I."/>
            <person name="Roy S."/>
            <person name="Zafar N."/>
            <person name="Bertelli C."/>
            <person name="Schilde C."/>
            <person name="Kianianmomeni A."/>
            <person name="Burglin T.R."/>
            <person name="Frech C."/>
            <person name="Turcotte B."/>
            <person name="Kopec K.O."/>
            <person name="Synnott J.M."/>
            <person name="Choo C."/>
            <person name="Paponov I."/>
            <person name="Finkler A."/>
            <person name="Soon Heng Tan C."/>
            <person name="Hutchins A.P."/>
            <person name="Weinmeier T."/>
            <person name="Rattei T."/>
            <person name="Chu J.S."/>
            <person name="Gimenez G."/>
            <person name="Irimia M."/>
            <person name="Rigden D.J."/>
            <person name="Fitzpatrick D.A."/>
            <person name="Lorenzo-Morales J."/>
            <person name="Bateman A."/>
            <person name="Chiu C.H."/>
            <person name="Tang P."/>
            <person name="Hegemann P."/>
            <person name="Fromm H."/>
            <person name="Raoult D."/>
            <person name="Greub G."/>
            <person name="Miranda-Saavedra D."/>
            <person name="Chen N."/>
            <person name="Nash P."/>
            <person name="Ginger M.L."/>
            <person name="Horn M."/>
            <person name="Schaap P."/>
            <person name="Caler L."/>
            <person name="Loftus B."/>
        </authorList>
    </citation>
    <scope>NUCLEOTIDE SEQUENCE [LARGE SCALE GENOMIC DNA]</scope>
    <source>
        <strain evidence="1 2">Neff</strain>
    </source>
</reference>
<dbReference type="GO" id="GO:0006813">
    <property type="term" value="P:potassium ion transport"/>
    <property type="evidence" value="ECO:0007669"/>
    <property type="project" value="TreeGrafter"/>
</dbReference>
<gene>
    <name evidence="1" type="ORF">ACA1_144420</name>
</gene>
<dbReference type="AlphaFoldDB" id="L8HFX7"/>
<dbReference type="VEuPathDB" id="AmoebaDB:ACA1_144420"/>
<dbReference type="GeneID" id="14925051"/>
<dbReference type="InterPro" id="IPR018786">
    <property type="entry name" value="Mit_KHE1"/>
</dbReference>
<keyword evidence="2" id="KW-1185">Reference proteome</keyword>
<dbReference type="EMBL" id="KB007840">
    <property type="protein sequence ID" value="ELR24050.1"/>
    <property type="molecule type" value="Genomic_DNA"/>
</dbReference>
<evidence type="ECO:0000313" key="1">
    <source>
        <dbReference type="EMBL" id="ELR24050.1"/>
    </source>
</evidence>
<organism evidence="1 2">
    <name type="scientific">Acanthamoeba castellanii (strain ATCC 30010 / Neff)</name>
    <dbReference type="NCBI Taxonomy" id="1257118"/>
    <lineage>
        <taxon>Eukaryota</taxon>
        <taxon>Amoebozoa</taxon>
        <taxon>Discosea</taxon>
        <taxon>Longamoebia</taxon>
        <taxon>Centramoebida</taxon>
        <taxon>Acanthamoebidae</taxon>
        <taxon>Acanthamoeba</taxon>
    </lineage>
</organism>
<dbReference type="GO" id="GO:0005743">
    <property type="term" value="C:mitochondrial inner membrane"/>
    <property type="evidence" value="ECO:0007669"/>
    <property type="project" value="TreeGrafter"/>
</dbReference>
<accession>L8HFX7</accession>
<dbReference type="Pfam" id="PF10173">
    <property type="entry name" value="Mit_KHE1"/>
    <property type="match status" value="1"/>
</dbReference>
<dbReference type="OrthoDB" id="5562676at2759"/>
<dbReference type="PANTHER" id="PTHR28062">
    <property type="entry name" value="K+-H+ EXCHANGE-LIKE PROTEIN"/>
    <property type="match status" value="1"/>
</dbReference>
<dbReference type="Proteomes" id="UP000011083">
    <property type="component" value="Unassembled WGS sequence"/>
</dbReference>
<sequence>MQAATGKGGPRIRLLVVPVLRDRWVFSVPHHAEALASHDTSSPVSGWGPKGLQRKGAELLGRAKDSFDRLPREGLKGRLKAGVDALNRRLDPSESMLKCLTAAHRTVAPAADEAVRATLSQLVAARTKRHQNLAYGSTAMLPVSLAMGLLPGPNVFLAWNVYRLYSHVQALRGGKLFLDLSSRNRISYSPSHELEEIERHEEPLSQAQIEELSATYGLRTLLEDVERLRIVGVAQRQDSGKEPTGK</sequence>
<dbReference type="GO" id="GO:1902600">
    <property type="term" value="P:proton transmembrane transport"/>
    <property type="evidence" value="ECO:0007669"/>
    <property type="project" value="TreeGrafter"/>
</dbReference>
<name>L8HFX7_ACACF</name>
<dbReference type="PANTHER" id="PTHR28062:SF1">
    <property type="entry name" value="TRANSMEMBRANE PROTEIN"/>
    <property type="match status" value="1"/>
</dbReference>
<protein>
    <submittedName>
        <fullName evidence="1">Uncharacterized protein</fullName>
    </submittedName>
</protein>
<proteinExistence type="predicted"/>
<evidence type="ECO:0000313" key="2">
    <source>
        <dbReference type="Proteomes" id="UP000011083"/>
    </source>
</evidence>